<sequence length="286" mass="31181">MKLNTFYQLIVLLVAMTFTACSSSDDNASTARLSVRMSSMEAPGNLRVNATAEYDSIILNIEQVRIKMSNEGSWITLENANPGRYNISNPHLDGLLGEVQLPEGEIKEIRFVLDQDNEIYVDGEQHDLKTPSAQTSGWKLKKITNPTIKAGHAYTLSIDLDPSSISHNNGIGYKLDPVASATLLEVGTVKGAVMFTNIEGIDEAYVELYKGDELMISTMTVDHLFVFPGLFPATYTVKVGTALNEDGHIVDGTYMESQTIRAVSSPAIAVEAGIEYEIAPLTLTAE</sequence>
<evidence type="ECO:0000313" key="3">
    <source>
        <dbReference type="EMBL" id="BDD01088.1"/>
    </source>
</evidence>
<keyword evidence="3" id="KW-0614">Plasmid</keyword>
<evidence type="ECO:0000259" key="2">
    <source>
        <dbReference type="Pfam" id="PF14321"/>
    </source>
</evidence>
<evidence type="ECO:0000256" key="1">
    <source>
        <dbReference type="SAM" id="SignalP"/>
    </source>
</evidence>
<protein>
    <recommendedName>
        <fullName evidence="2">DUF4382 domain-containing protein</fullName>
    </recommendedName>
</protein>
<keyword evidence="4" id="KW-1185">Reference proteome</keyword>
<name>A0ABN6LD12_9BACT</name>
<geneLocation type="plasmid" evidence="3 4">
    <name>pPP1</name>
</geneLocation>
<dbReference type="RefSeq" id="WP_332921395.1">
    <property type="nucleotide sequence ID" value="NZ_AP025293.1"/>
</dbReference>
<organism evidence="3 4">
    <name type="scientific">Persicobacter psychrovividus</name>
    <dbReference type="NCBI Taxonomy" id="387638"/>
    <lineage>
        <taxon>Bacteria</taxon>
        <taxon>Pseudomonadati</taxon>
        <taxon>Bacteroidota</taxon>
        <taxon>Cytophagia</taxon>
        <taxon>Cytophagales</taxon>
        <taxon>Persicobacteraceae</taxon>
        <taxon>Persicobacter</taxon>
    </lineage>
</organism>
<evidence type="ECO:0000313" key="4">
    <source>
        <dbReference type="Proteomes" id="UP001354989"/>
    </source>
</evidence>
<dbReference type="InterPro" id="IPR025491">
    <property type="entry name" value="DUF4382"/>
</dbReference>
<feature type="signal peptide" evidence="1">
    <location>
        <begin position="1"/>
        <end position="23"/>
    </location>
</feature>
<keyword evidence="1" id="KW-0732">Signal</keyword>
<dbReference type="EMBL" id="AP025293">
    <property type="protein sequence ID" value="BDD01088.1"/>
    <property type="molecule type" value="Genomic_DNA"/>
</dbReference>
<reference evidence="3 4" key="1">
    <citation type="submission" date="2021-12" db="EMBL/GenBank/DDBJ databases">
        <title>Genome sequencing of bacteria with rrn-lacking chromosome and rrn-plasmid.</title>
        <authorList>
            <person name="Anda M."/>
            <person name="Iwasaki W."/>
        </authorList>
    </citation>
    <scope>NUCLEOTIDE SEQUENCE [LARGE SCALE GENOMIC DNA]</scope>
    <source>
        <strain evidence="3 4">NBRC 101262</strain>
        <plasmid evidence="3 4">pPP1</plasmid>
    </source>
</reference>
<dbReference type="Proteomes" id="UP001354989">
    <property type="component" value="Plasmid pPP1"/>
</dbReference>
<dbReference type="PROSITE" id="PS51257">
    <property type="entry name" value="PROKAR_LIPOPROTEIN"/>
    <property type="match status" value="1"/>
</dbReference>
<feature type="domain" description="DUF4382" evidence="2">
    <location>
        <begin position="51"/>
        <end position="177"/>
    </location>
</feature>
<gene>
    <name evidence="3" type="ORF">PEPS_33680</name>
</gene>
<feature type="chain" id="PRO_5045587425" description="DUF4382 domain-containing protein" evidence="1">
    <location>
        <begin position="24"/>
        <end position="286"/>
    </location>
</feature>
<accession>A0ABN6LD12</accession>
<dbReference type="Pfam" id="PF14321">
    <property type="entry name" value="DUF4382"/>
    <property type="match status" value="1"/>
</dbReference>
<proteinExistence type="predicted"/>